<dbReference type="STRING" id="299467.A0A443SD22"/>
<keyword evidence="1" id="KW-1133">Transmembrane helix</keyword>
<evidence type="ECO:0000313" key="4">
    <source>
        <dbReference type="Proteomes" id="UP000288716"/>
    </source>
</evidence>
<dbReference type="GO" id="GO:0008378">
    <property type="term" value="F:galactosyltransferase activity"/>
    <property type="evidence" value="ECO:0007669"/>
    <property type="project" value="TreeGrafter"/>
</dbReference>
<evidence type="ECO:0000259" key="2">
    <source>
        <dbReference type="Pfam" id="PF13733"/>
    </source>
</evidence>
<comment type="caution">
    <text evidence="3">The sequence shown here is derived from an EMBL/GenBank/DDBJ whole genome shotgun (WGS) entry which is preliminary data.</text>
</comment>
<dbReference type="Proteomes" id="UP000288716">
    <property type="component" value="Unassembled WGS sequence"/>
</dbReference>
<dbReference type="OrthoDB" id="10038994at2759"/>
<dbReference type="InterPro" id="IPR003859">
    <property type="entry name" value="Galactosyl_T"/>
</dbReference>
<feature type="transmembrane region" description="Helical" evidence="1">
    <location>
        <begin position="23"/>
        <end position="41"/>
    </location>
</feature>
<gene>
    <name evidence="3" type="ORF">B4U80_03852</name>
</gene>
<dbReference type="GO" id="GO:0005975">
    <property type="term" value="P:carbohydrate metabolic process"/>
    <property type="evidence" value="ECO:0007669"/>
    <property type="project" value="InterPro"/>
</dbReference>
<feature type="non-terminal residue" evidence="3">
    <location>
        <position position="132"/>
    </location>
</feature>
<sequence>MESAGLLEDSSNSRRSYFTLSKGGFYGVFTVVVILATYYLGNAHFFPKLKSIENYMCWNNSCVNLSIEGGHYIPVDRKSGEVVAIIIPQRGREMHLKIFLRYMHPFLMKQQIEYGIYVIEQTDDGKLFNRAK</sequence>
<dbReference type="Pfam" id="PF13733">
    <property type="entry name" value="Glyco_transf_7N"/>
    <property type="match status" value="1"/>
</dbReference>
<keyword evidence="3" id="KW-0808">Transferase</keyword>
<evidence type="ECO:0000313" key="3">
    <source>
        <dbReference type="EMBL" id="RWS25446.1"/>
    </source>
</evidence>
<dbReference type="InterPro" id="IPR029044">
    <property type="entry name" value="Nucleotide-diphossugar_trans"/>
</dbReference>
<dbReference type="SUPFAM" id="SSF53448">
    <property type="entry name" value="Nucleotide-diphospho-sugar transferases"/>
    <property type="match status" value="1"/>
</dbReference>
<dbReference type="PANTHER" id="PTHR19300:SF57">
    <property type="entry name" value="BETA-1,4-N-ACETYLGALACTOSAMINYLTRANSFERASE"/>
    <property type="match status" value="1"/>
</dbReference>
<feature type="domain" description="Galactosyltransferase N-terminal" evidence="2">
    <location>
        <begin position="66"/>
        <end position="132"/>
    </location>
</feature>
<accession>A0A443SD22</accession>
<dbReference type="EMBL" id="NCKV01003700">
    <property type="protein sequence ID" value="RWS25446.1"/>
    <property type="molecule type" value="Genomic_DNA"/>
</dbReference>
<dbReference type="GO" id="GO:0016020">
    <property type="term" value="C:membrane"/>
    <property type="evidence" value="ECO:0007669"/>
    <property type="project" value="GOC"/>
</dbReference>
<protein>
    <submittedName>
        <fullName evidence="3">Glycosyltransferase-like isoform X1</fullName>
    </submittedName>
</protein>
<dbReference type="PANTHER" id="PTHR19300">
    <property type="entry name" value="BETA-1,4-GALACTOSYLTRANSFERASE"/>
    <property type="match status" value="1"/>
</dbReference>
<evidence type="ECO:0000256" key="1">
    <source>
        <dbReference type="SAM" id="Phobius"/>
    </source>
</evidence>
<keyword evidence="4" id="KW-1185">Reference proteome</keyword>
<dbReference type="GO" id="GO:0005794">
    <property type="term" value="C:Golgi apparatus"/>
    <property type="evidence" value="ECO:0007669"/>
    <property type="project" value="TreeGrafter"/>
</dbReference>
<reference evidence="3 4" key="1">
    <citation type="journal article" date="2018" name="Gigascience">
        <title>Genomes of trombidid mites reveal novel predicted allergens and laterally-transferred genes associated with secondary metabolism.</title>
        <authorList>
            <person name="Dong X."/>
            <person name="Chaisiri K."/>
            <person name="Xia D."/>
            <person name="Armstrong S.D."/>
            <person name="Fang Y."/>
            <person name="Donnelly M.J."/>
            <person name="Kadowaki T."/>
            <person name="McGarry J.W."/>
            <person name="Darby A.C."/>
            <person name="Makepeace B.L."/>
        </authorList>
    </citation>
    <scope>NUCLEOTIDE SEQUENCE [LARGE SCALE GENOMIC DNA]</scope>
    <source>
        <strain evidence="3">UoL-UT</strain>
    </source>
</reference>
<organism evidence="3 4">
    <name type="scientific">Leptotrombidium deliense</name>
    <dbReference type="NCBI Taxonomy" id="299467"/>
    <lineage>
        <taxon>Eukaryota</taxon>
        <taxon>Metazoa</taxon>
        <taxon>Ecdysozoa</taxon>
        <taxon>Arthropoda</taxon>
        <taxon>Chelicerata</taxon>
        <taxon>Arachnida</taxon>
        <taxon>Acari</taxon>
        <taxon>Acariformes</taxon>
        <taxon>Trombidiformes</taxon>
        <taxon>Prostigmata</taxon>
        <taxon>Anystina</taxon>
        <taxon>Parasitengona</taxon>
        <taxon>Trombiculoidea</taxon>
        <taxon>Trombiculidae</taxon>
        <taxon>Leptotrombidium</taxon>
    </lineage>
</organism>
<keyword evidence="1" id="KW-0812">Transmembrane</keyword>
<keyword evidence="1" id="KW-0472">Membrane</keyword>
<proteinExistence type="predicted"/>
<dbReference type="GO" id="GO:0033842">
    <property type="term" value="F:N-acetyl-beta-glucosaminyl-derivative 4-beta-N-acetylgalactosaminyltransferase activity"/>
    <property type="evidence" value="ECO:0007669"/>
    <property type="project" value="TreeGrafter"/>
</dbReference>
<dbReference type="GO" id="GO:0006688">
    <property type="term" value="P:glycosphingolipid biosynthetic process"/>
    <property type="evidence" value="ECO:0007669"/>
    <property type="project" value="TreeGrafter"/>
</dbReference>
<dbReference type="InterPro" id="IPR027995">
    <property type="entry name" value="Galactosyl_T_N"/>
</dbReference>
<dbReference type="AlphaFoldDB" id="A0A443SD22"/>
<dbReference type="Gene3D" id="3.90.550.10">
    <property type="entry name" value="Spore Coat Polysaccharide Biosynthesis Protein SpsA, Chain A"/>
    <property type="match status" value="1"/>
</dbReference>
<dbReference type="VEuPathDB" id="VectorBase:LDEU006594"/>
<name>A0A443SD22_9ACAR</name>